<sequence>MMITKKINITKGAYFMISLFVVISILSCSKEAKPEKASFNILMKEQFIDDISMAIAFLDSIPENQELTQKHFLESRKYFKKTEPILSALDIENYGFLNQPNILKIEEEDFTDIKIKNPSGYQVLEEEVFAEIVDHKIVTKHVNLVSNRLKLIRQNISFSHLKTYHFLWLFRKSIIRIAVTGITGFDSPVLENSLEESKTVYNSLKTYLKLFENQFTDKTLLKDLNNEIDASINSLSGDFNSFDRYHFIKNHTHKQLELWNQVVNDWKVSFPFELAIKNNATSLFSKNTFNIAYFSDRNSGQTTPDKIALGKRLFYDTKLSSDKKMSCATCHQPKKAFTDGLKISKGVTRNSPTLLYAALQKAFFYDKRAGSLEGQIISVVENKNEFHTDLQTLENEIKKDSSYIAHFEKSYPKRKVTNVQIRNAIASYIRSLVPFDSKFDRNINDIENTITQSEINGFNLFNGKAKCATCHFAPVFNGTVPPDYKESEIELIAVPETNDTINAKISPDLGRYYVYKTQERKHFFKTSTVRNASKTSPYMHNGVYNSLEEVMDFYNRGGGAGIGIEEKYQTLPAESLHLSENEINDIIAFMKSLEDWPSEEYESDPKLTSID</sequence>
<gene>
    <name evidence="9" type="ORF">U6A24_21525</name>
</gene>
<protein>
    <submittedName>
        <fullName evidence="9">Cytochrome c peroxidase</fullName>
        <ecNumber evidence="9">1.11.1.5</ecNumber>
    </submittedName>
</protein>
<dbReference type="GO" id="GO:0004130">
    <property type="term" value="F:cytochrome-c peroxidase activity"/>
    <property type="evidence" value="ECO:0007669"/>
    <property type="project" value="UniProtKB-EC"/>
</dbReference>
<keyword evidence="4" id="KW-0732">Signal</keyword>
<accession>A0ABU6A1R8</accession>
<dbReference type="InterPro" id="IPR036909">
    <property type="entry name" value="Cyt_c-like_dom_sf"/>
</dbReference>
<evidence type="ECO:0000256" key="3">
    <source>
        <dbReference type="ARBA" id="ARBA00022723"/>
    </source>
</evidence>
<evidence type="ECO:0000256" key="7">
    <source>
        <dbReference type="PROSITE-ProRule" id="PRU00433"/>
    </source>
</evidence>
<dbReference type="SUPFAM" id="SSF46626">
    <property type="entry name" value="Cytochrome c"/>
    <property type="match status" value="2"/>
</dbReference>
<dbReference type="RefSeq" id="WP_324182094.1">
    <property type="nucleotide sequence ID" value="NZ_BAABAW010000023.1"/>
</dbReference>
<dbReference type="PANTHER" id="PTHR30600">
    <property type="entry name" value="CYTOCHROME C PEROXIDASE-RELATED"/>
    <property type="match status" value="1"/>
</dbReference>
<dbReference type="Pfam" id="PF03150">
    <property type="entry name" value="CCP_MauG"/>
    <property type="match status" value="1"/>
</dbReference>
<comment type="caution">
    <text evidence="9">The sequence shown here is derived from an EMBL/GenBank/DDBJ whole genome shotgun (WGS) entry which is preliminary data.</text>
</comment>
<evidence type="ECO:0000256" key="4">
    <source>
        <dbReference type="ARBA" id="ARBA00022729"/>
    </source>
</evidence>
<dbReference type="Proteomes" id="UP001327027">
    <property type="component" value="Unassembled WGS sequence"/>
</dbReference>
<proteinExistence type="predicted"/>
<reference evidence="9 10" key="1">
    <citation type="journal article" date="2013" name="Int. J. Syst. Evol. Microbiol.">
        <title>Aquimarina gracilis sp. nov., isolated from the gut microflora of a mussel, Mytilus coruscus, and emended description of Aquimarina spongiae.</title>
        <authorList>
            <person name="Park S.C."/>
            <person name="Choe H.N."/>
            <person name="Baik K.S."/>
            <person name="Seong C.N."/>
        </authorList>
    </citation>
    <scope>NUCLEOTIDE SEQUENCE [LARGE SCALE GENOMIC DNA]</scope>
    <source>
        <strain evidence="9 10">PSC32</strain>
    </source>
</reference>
<dbReference type="EC" id="1.11.1.5" evidence="9"/>
<dbReference type="InterPro" id="IPR004852">
    <property type="entry name" value="Di-haem_cyt_c_peroxidsae"/>
</dbReference>
<evidence type="ECO:0000256" key="2">
    <source>
        <dbReference type="ARBA" id="ARBA00022617"/>
    </source>
</evidence>
<keyword evidence="10" id="KW-1185">Reference proteome</keyword>
<keyword evidence="3 7" id="KW-0479">Metal-binding</keyword>
<keyword evidence="9" id="KW-0575">Peroxidase</keyword>
<feature type="domain" description="Cytochrome c" evidence="8">
    <location>
        <begin position="452"/>
        <end position="594"/>
    </location>
</feature>
<feature type="domain" description="Cytochrome c" evidence="8">
    <location>
        <begin position="305"/>
        <end position="408"/>
    </location>
</feature>
<evidence type="ECO:0000313" key="10">
    <source>
        <dbReference type="Proteomes" id="UP001327027"/>
    </source>
</evidence>
<keyword evidence="5 9" id="KW-0560">Oxidoreductase</keyword>
<keyword evidence="2 7" id="KW-0349">Heme</keyword>
<dbReference type="PANTHER" id="PTHR30600:SF10">
    <property type="entry name" value="BLL6722 PROTEIN"/>
    <property type="match status" value="1"/>
</dbReference>
<dbReference type="PROSITE" id="PS51257">
    <property type="entry name" value="PROKAR_LIPOPROTEIN"/>
    <property type="match status" value="1"/>
</dbReference>
<dbReference type="InterPro" id="IPR051395">
    <property type="entry name" value="Cytochrome_c_Peroxidase/MauG"/>
</dbReference>
<keyword evidence="6 7" id="KW-0408">Iron</keyword>
<dbReference type="EMBL" id="JAYKLX010000011">
    <property type="protein sequence ID" value="MEB3348071.1"/>
    <property type="molecule type" value="Genomic_DNA"/>
</dbReference>
<name>A0ABU6A1R8_9FLAO</name>
<organism evidence="9 10">
    <name type="scientific">Aquimarina gracilis</name>
    <dbReference type="NCBI Taxonomy" id="874422"/>
    <lineage>
        <taxon>Bacteria</taxon>
        <taxon>Pseudomonadati</taxon>
        <taxon>Bacteroidota</taxon>
        <taxon>Flavobacteriia</taxon>
        <taxon>Flavobacteriales</taxon>
        <taxon>Flavobacteriaceae</taxon>
        <taxon>Aquimarina</taxon>
    </lineage>
</organism>
<evidence type="ECO:0000256" key="1">
    <source>
        <dbReference type="ARBA" id="ARBA00004196"/>
    </source>
</evidence>
<evidence type="ECO:0000313" key="9">
    <source>
        <dbReference type="EMBL" id="MEB3348071.1"/>
    </source>
</evidence>
<dbReference type="PROSITE" id="PS51007">
    <property type="entry name" value="CYTC"/>
    <property type="match status" value="2"/>
</dbReference>
<evidence type="ECO:0000259" key="8">
    <source>
        <dbReference type="PROSITE" id="PS51007"/>
    </source>
</evidence>
<dbReference type="Gene3D" id="1.10.760.10">
    <property type="entry name" value="Cytochrome c-like domain"/>
    <property type="match status" value="2"/>
</dbReference>
<evidence type="ECO:0000256" key="5">
    <source>
        <dbReference type="ARBA" id="ARBA00023002"/>
    </source>
</evidence>
<evidence type="ECO:0000256" key="6">
    <source>
        <dbReference type="ARBA" id="ARBA00023004"/>
    </source>
</evidence>
<comment type="subcellular location">
    <subcellularLocation>
        <location evidence="1">Cell envelope</location>
    </subcellularLocation>
</comment>
<dbReference type="InterPro" id="IPR009056">
    <property type="entry name" value="Cyt_c-like_dom"/>
</dbReference>